<feature type="domain" description="HTH CENPB-type" evidence="7">
    <location>
        <begin position="59"/>
        <end position="130"/>
    </location>
</feature>
<reference evidence="8" key="1">
    <citation type="journal article" date="2018" name="PLoS Negl. Trop. Dis.">
        <title>Sialome diversity of ticks revealed by RNAseq of single tick salivary glands.</title>
        <authorList>
            <person name="Perner J."/>
            <person name="Kropackova S."/>
            <person name="Kopacek P."/>
            <person name="Ribeiro J.M."/>
        </authorList>
    </citation>
    <scope>NUCLEOTIDE SEQUENCE</scope>
    <source>
        <strain evidence="8">Siblings of single egg batch collected in Ceske Budejovice</strain>
        <tissue evidence="8">Salivary glands</tissue>
    </source>
</reference>
<keyword evidence="2 4" id="KW-0238">DNA-binding</keyword>
<dbReference type="InterPro" id="IPR050863">
    <property type="entry name" value="CenT-Element_Derived"/>
</dbReference>
<organism evidence="8">
    <name type="scientific">Ixodes ricinus</name>
    <name type="common">Common tick</name>
    <name type="synonym">Acarus ricinus</name>
    <dbReference type="NCBI Taxonomy" id="34613"/>
    <lineage>
        <taxon>Eukaryota</taxon>
        <taxon>Metazoa</taxon>
        <taxon>Ecdysozoa</taxon>
        <taxon>Arthropoda</taxon>
        <taxon>Chelicerata</taxon>
        <taxon>Arachnida</taxon>
        <taxon>Acari</taxon>
        <taxon>Parasitiformes</taxon>
        <taxon>Ixodida</taxon>
        <taxon>Ixodoidea</taxon>
        <taxon>Ixodidae</taxon>
        <taxon>Ixodinae</taxon>
        <taxon>Ixodes</taxon>
    </lineage>
</organism>
<feature type="region of interest" description="Disordered" evidence="5">
    <location>
        <begin position="368"/>
        <end position="388"/>
    </location>
</feature>
<sequence length="513" mass="57829">KRKAIEIGTKVSILRDIRSGVKNADVARKYGLSKSTVSTIVKDEGKILASANLNGDEHKRKRLREAKYKEVEDALFKWFLDARGRNIPISGPLLIEKANDFAFLLDCPEFSPGGGWVQRFKERHGVVYRAIVGEGAAVNQDMADKWLTDHLDKVFQYSDRDIYNADETGLFYQMLPNRTHTLKGDKCVGGKNSKVRVTVLLCCNMDGSDRRLPFVIGKSKKPTCFGQFVPVRYRHNKKAWMTRELFGEWLKEFDDDMAAKKRKILLILDNCSAHHLYPKLQAIEILFLPPNATARLQPLDMGIIQNFKVIYRRRVIQRLLIMIRCPLPGNPKLQINLWMAVQMLKGAWMEIRSETLSNCFRKAGFVRPSASPAGVEGEEAATPDDREEVGQAWKEALEARLVDEADNLEDFIVADKDVWATEELDDAAIVREVRAAAGREEAQSSSDDDDGDEDAPPPQAIGTATALEYIAALKDLVFARGLPEEYACHLDNLGKTLERTTVRKQAAITSFFK</sequence>
<dbReference type="Gene3D" id="3.30.420.10">
    <property type="entry name" value="Ribonuclease H-like superfamily/Ribonuclease H"/>
    <property type="match status" value="1"/>
</dbReference>
<dbReference type="PROSITE" id="PS51253">
    <property type="entry name" value="HTH_CENPB"/>
    <property type="match status" value="1"/>
</dbReference>
<evidence type="ECO:0000259" key="6">
    <source>
        <dbReference type="PROSITE" id="PS50960"/>
    </source>
</evidence>
<evidence type="ECO:0000256" key="3">
    <source>
        <dbReference type="ARBA" id="ARBA00023242"/>
    </source>
</evidence>
<dbReference type="InterPro" id="IPR006600">
    <property type="entry name" value="HTH_CenpB_DNA-bd_dom"/>
</dbReference>
<feature type="region of interest" description="Disordered" evidence="5">
    <location>
        <begin position="436"/>
        <end position="460"/>
    </location>
</feature>
<dbReference type="InterPro" id="IPR007889">
    <property type="entry name" value="HTH_Psq"/>
</dbReference>
<dbReference type="Pfam" id="PF03184">
    <property type="entry name" value="DDE_1"/>
    <property type="match status" value="1"/>
</dbReference>
<feature type="compositionally biased region" description="Acidic residues" evidence="5">
    <location>
        <begin position="376"/>
        <end position="387"/>
    </location>
</feature>
<dbReference type="PROSITE" id="PS50960">
    <property type="entry name" value="HTH_PSQ"/>
    <property type="match status" value="1"/>
</dbReference>
<evidence type="ECO:0000256" key="1">
    <source>
        <dbReference type="ARBA" id="ARBA00004123"/>
    </source>
</evidence>
<comment type="subcellular location">
    <subcellularLocation>
        <location evidence="1 4">Nucleus</location>
    </subcellularLocation>
</comment>
<evidence type="ECO:0000256" key="4">
    <source>
        <dbReference type="PROSITE-ProRule" id="PRU00320"/>
    </source>
</evidence>
<feature type="DNA-binding region" description="H-T-H motif" evidence="4">
    <location>
        <begin position="23"/>
        <end position="43"/>
    </location>
</feature>
<evidence type="ECO:0000256" key="5">
    <source>
        <dbReference type="SAM" id="MobiDB-lite"/>
    </source>
</evidence>
<dbReference type="InterPro" id="IPR036397">
    <property type="entry name" value="RNaseH_sf"/>
</dbReference>
<dbReference type="EMBL" id="GEGO01007274">
    <property type="protein sequence ID" value="JAR88130.1"/>
    <property type="molecule type" value="Transcribed_RNA"/>
</dbReference>
<dbReference type="InterPro" id="IPR009057">
    <property type="entry name" value="Homeodomain-like_sf"/>
</dbReference>
<proteinExistence type="predicted"/>
<feature type="domain" description="HTH psq-type" evidence="6">
    <location>
        <begin position="1"/>
        <end position="47"/>
    </location>
</feature>
<evidence type="ECO:0000313" key="8">
    <source>
        <dbReference type="EMBL" id="JAR88130.1"/>
    </source>
</evidence>
<dbReference type="Gene3D" id="1.10.10.60">
    <property type="entry name" value="Homeodomain-like"/>
    <property type="match status" value="2"/>
</dbReference>
<dbReference type="Pfam" id="PF03221">
    <property type="entry name" value="HTH_Tnp_Tc5"/>
    <property type="match status" value="1"/>
</dbReference>
<protein>
    <submittedName>
        <fullName evidence="8">Putative tick transposon</fullName>
    </submittedName>
</protein>
<dbReference type="GO" id="GO:0005634">
    <property type="term" value="C:nucleus"/>
    <property type="evidence" value="ECO:0007669"/>
    <property type="project" value="UniProtKB-SubCell"/>
</dbReference>
<name>A0A147BBI0_IXORI</name>
<dbReference type="SUPFAM" id="SSF46689">
    <property type="entry name" value="Homeodomain-like"/>
    <property type="match status" value="2"/>
</dbReference>
<dbReference type="Pfam" id="PF04218">
    <property type="entry name" value="CENP-B_N"/>
    <property type="match status" value="1"/>
</dbReference>
<dbReference type="InterPro" id="IPR004875">
    <property type="entry name" value="DDE_SF_endonuclease_dom"/>
</dbReference>
<accession>A0A147BBI0</accession>
<dbReference type="SMART" id="SM00674">
    <property type="entry name" value="CENPB"/>
    <property type="match status" value="1"/>
</dbReference>
<dbReference type="AlphaFoldDB" id="A0A147BBI0"/>
<dbReference type="PANTHER" id="PTHR19303:SF73">
    <property type="entry name" value="PROTEIN PDC2"/>
    <property type="match status" value="1"/>
</dbReference>
<feature type="compositionally biased region" description="Acidic residues" evidence="5">
    <location>
        <begin position="446"/>
        <end position="455"/>
    </location>
</feature>
<evidence type="ECO:0000256" key="2">
    <source>
        <dbReference type="ARBA" id="ARBA00023125"/>
    </source>
</evidence>
<evidence type="ECO:0000259" key="7">
    <source>
        <dbReference type="PROSITE" id="PS51253"/>
    </source>
</evidence>
<feature type="non-terminal residue" evidence="8">
    <location>
        <position position="1"/>
    </location>
</feature>
<keyword evidence="3 4" id="KW-0539">Nucleus</keyword>
<dbReference type="PANTHER" id="PTHR19303">
    <property type="entry name" value="TRANSPOSON"/>
    <property type="match status" value="1"/>
</dbReference>
<dbReference type="GO" id="GO:0003677">
    <property type="term" value="F:DNA binding"/>
    <property type="evidence" value="ECO:0007669"/>
    <property type="project" value="UniProtKB-UniRule"/>
</dbReference>